<comment type="caution">
    <text evidence="5">The sequence shown here is derived from an EMBL/GenBank/DDBJ whole genome shotgun (WGS) entry which is preliminary data.</text>
</comment>
<dbReference type="InterPro" id="IPR013328">
    <property type="entry name" value="6PGD_dom2"/>
</dbReference>
<gene>
    <name evidence="5" type="ORF">ACG00X_02565</name>
</gene>
<evidence type="ECO:0000259" key="3">
    <source>
        <dbReference type="Pfam" id="PF01232"/>
    </source>
</evidence>
<dbReference type="Pfam" id="PF08125">
    <property type="entry name" value="Mannitol_dh_C"/>
    <property type="match status" value="1"/>
</dbReference>
<dbReference type="SUPFAM" id="SSF51735">
    <property type="entry name" value="NAD(P)-binding Rossmann-fold domains"/>
    <property type="match status" value="1"/>
</dbReference>
<name>A0ABW7G1C7_9BURK</name>
<evidence type="ECO:0000259" key="4">
    <source>
        <dbReference type="Pfam" id="PF08125"/>
    </source>
</evidence>
<evidence type="ECO:0000313" key="5">
    <source>
        <dbReference type="EMBL" id="MFG6455705.1"/>
    </source>
</evidence>
<dbReference type="SUPFAM" id="SSF48179">
    <property type="entry name" value="6-phosphogluconate dehydrogenase C-terminal domain-like"/>
    <property type="match status" value="1"/>
</dbReference>
<keyword evidence="2" id="KW-0520">NAD</keyword>
<feature type="domain" description="Mannitol dehydrogenase C-terminal" evidence="4">
    <location>
        <begin position="279"/>
        <end position="472"/>
    </location>
</feature>
<evidence type="ECO:0000313" key="6">
    <source>
        <dbReference type="Proteomes" id="UP001606305"/>
    </source>
</evidence>
<dbReference type="InterPro" id="IPR008927">
    <property type="entry name" value="6-PGluconate_DH-like_C_sf"/>
</dbReference>
<dbReference type="PRINTS" id="PR00084">
    <property type="entry name" value="MTLDHDRGNASE"/>
</dbReference>
<dbReference type="InterPro" id="IPR013118">
    <property type="entry name" value="Mannitol_DH_C"/>
</dbReference>
<sequence>MNARPPLSMPRLQRTAPFNRPIRVLQFGAGNFLRGFFDWQIDLLNERCGLDAGIVVVRPSGRSAQPLLDVQGGRYTTLIRGLDEQGQPVREFRIIDCVQREIDLATMFDDYLAEARRPELRFVVSNTTEAGISTNDDDRYDDRPPASFPAKLTRWLHERYRHFDGAREAGVVVLPCELIDDNGPALKAAIAHFARRWALEDGFLQWLDLGCTFCSTLVDRIVPGHPQGEIAALEAELGYQDRFLVTAEHFYLFVIEGPAWLADTLRLHGSGLNVQIVDDIKPYKQRKVGVLNGGHTVLVPVALLAGVQSVGEAMADPALHGFLVNTLQQEIMPALPLPASELQPFADAVLRRFANPYLHHRLASIALNSWAKFAARVMPQLLRYQQLRGQLPPHLVLALAATLRLYRGDLIPLADDPALIDALRADWQAVDEGSLTLTELVHRMLGRQAVWRQDLNAAPGLTDAVAQALQQLQQQGIRACLAILEQPAG</sequence>
<organism evidence="5 6">
    <name type="scientific">Pelomonas nitida</name>
    <dbReference type="NCBI Taxonomy" id="3299027"/>
    <lineage>
        <taxon>Bacteria</taxon>
        <taxon>Pseudomonadati</taxon>
        <taxon>Pseudomonadota</taxon>
        <taxon>Betaproteobacteria</taxon>
        <taxon>Burkholderiales</taxon>
        <taxon>Sphaerotilaceae</taxon>
        <taxon>Roseateles</taxon>
    </lineage>
</organism>
<feature type="domain" description="Mannitol dehydrogenase N-terminal" evidence="3">
    <location>
        <begin position="23"/>
        <end position="268"/>
    </location>
</feature>
<accession>A0ABW7G1C7</accession>
<dbReference type="PANTHER" id="PTHR30524:SF0">
    <property type="entry name" value="ALTRONATE OXIDOREDUCTASE-RELATED"/>
    <property type="match status" value="1"/>
</dbReference>
<dbReference type="EMBL" id="JBIGIA010000002">
    <property type="protein sequence ID" value="MFG6455705.1"/>
    <property type="molecule type" value="Genomic_DNA"/>
</dbReference>
<dbReference type="PANTHER" id="PTHR30524">
    <property type="entry name" value="MANNITOL-1-PHOSPHATE 5-DEHYDROGENASE"/>
    <property type="match status" value="1"/>
</dbReference>
<evidence type="ECO:0000256" key="2">
    <source>
        <dbReference type="ARBA" id="ARBA00023027"/>
    </source>
</evidence>
<dbReference type="InterPro" id="IPR013131">
    <property type="entry name" value="Mannitol_DH_N"/>
</dbReference>
<protein>
    <submittedName>
        <fullName evidence="5">Tagaturonate reductase</fullName>
    </submittedName>
</protein>
<evidence type="ECO:0000256" key="1">
    <source>
        <dbReference type="ARBA" id="ARBA00023002"/>
    </source>
</evidence>
<dbReference type="Pfam" id="PF01232">
    <property type="entry name" value="Mannitol_dh"/>
    <property type="match status" value="1"/>
</dbReference>
<dbReference type="Gene3D" id="3.40.50.720">
    <property type="entry name" value="NAD(P)-binding Rossmann-like Domain"/>
    <property type="match status" value="1"/>
</dbReference>
<keyword evidence="1" id="KW-0560">Oxidoreductase</keyword>
<proteinExistence type="predicted"/>
<dbReference type="Gene3D" id="1.10.1040.10">
    <property type="entry name" value="N-(1-d-carboxylethyl)-l-norvaline Dehydrogenase, domain 2"/>
    <property type="match status" value="1"/>
</dbReference>
<keyword evidence="6" id="KW-1185">Reference proteome</keyword>
<dbReference type="NCBIfam" id="NF002969">
    <property type="entry name" value="PRK03643.1"/>
    <property type="match status" value="1"/>
</dbReference>
<dbReference type="InterPro" id="IPR036291">
    <property type="entry name" value="NAD(P)-bd_dom_sf"/>
</dbReference>
<reference evidence="5 6" key="1">
    <citation type="submission" date="2024-09" db="EMBL/GenBank/DDBJ databases">
        <title>Novel species of the genus Pelomonas and Roseateles isolated from streams.</title>
        <authorList>
            <person name="Lu H."/>
        </authorList>
    </citation>
    <scope>NUCLEOTIDE SEQUENCE [LARGE SCALE GENOMIC DNA]</scope>
    <source>
        <strain evidence="5 6">BYS96W</strain>
    </source>
</reference>
<dbReference type="Proteomes" id="UP001606305">
    <property type="component" value="Unassembled WGS sequence"/>
</dbReference>
<dbReference type="InterPro" id="IPR000669">
    <property type="entry name" value="Mannitol_DH"/>
</dbReference>